<evidence type="ECO:0000313" key="2">
    <source>
        <dbReference type="Proteomes" id="UP000800200"/>
    </source>
</evidence>
<proteinExistence type="predicted"/>
<reference evidence="1" key="1">
    <citation type="journal article" date="2020" name="Stud. Mycol.">
        <title>101 Dothideomycetes genomes: a test case for predicting lifestyles and emergence of pathogens.</title>
        <authorList>
            <person name="Haridas S."/>
            <person name="Albert R."/>
            <person name="Binder M."/>
            <person name="Bloem J."/>
            <person name="Labutti K."/>
            <person name="Salamov A."/>
            <person name="Andreopoulos B."/>
            <person name="Baker S."/>
            <person name="Barry K."/>
            <person name="Bills G."/>
            <person name="Bluhm B."/>
            <person name="Cannon C."/>
            <person name="Castanera R."/>
            <person name="Culley D."/>
            <person name="Daum C."/>
            <person name="Ezra D."/>
            <person name="Gonzalez J."/>
            <person name="Henrissat B."/>
            <person name="Kuo A."/>
            <person name="Liang C."/>
            <person name="Lipzen A."/>
            <person name="Lutzoni F."/>
            <person name="Magnuson J."/>
            <person name="Mondo S."/>
            <person name="Nolan M."/>
            <person name="Ohm R."/>
            <person name="Pangilinan J."/>
            <person name="Park H.-J."/>
            <person name="Ramirez L."/>
            <person name="Alfaro M."/>
            <person name="Sun H."/>
            <person name="Tritt A."/>
            <person name="Yoshinaga Y."/>
            <person name="Zwiers L.-H."/>
            <person name="Turgeon B."/>
            <person name="Goodwin S."/>
            <person name="Spatafora J."/>
            <person name="Crous P."/>
            <person name="Grigoriev I."/>
        </authorList>
    </citation>
    <scope>NUCLEOTIDE SEQUENCE</scope>
    <source>
        <strain evidence="1">CBS 207.26</strain>
    </source>
</reference>
<name>A0A6A6DTS0_9PEZI</name>
<gene>
    <name evidence="1" type="ORF">K469DRAFT_584239</name>
</gene>
<evidence type="ECO:0000313" key="1">
    <source>
        <dbReference type="EMBL" id="KAF2183087.1"/>
    </source>
</evidence>
<dbReference type="OrthoDB" id="3856336at2759"/>
<accession>A0A6A6DTS0</accession>
<sequence length="113" mass="12992">MPPPAVVSSFLSVKPLEPVLVFNSPDDAAYFQSHCRQGRILPDQSQRWVFLPMPEGLLRVRTAKYGDVAYEFDNHRHASEFNEGVKGLGRMFQNTKDKPIWDRTVYLGRPLKM</sequence>
<organism evidence="1 2">
    <name type="scientific">Zopfia rhizophila CBS 207.26</name>
    <dbReference type="NCBI Taxonomy" id="1314779"/>
    <lineage>
        <taxon>Eukaryota</taxon>
        <taxon>Fungi</taxon>
        <taxon>Dikarya</taxon>
        <taxon>Ascomycota</taxon>
        <taxon>Pezizomycotina</taxon>
        <taxon>Dothideomycetes</taxon>
        <taxon>Dothideomycetes incertae sedis</taxon>
        <taxon>Zopfiaceae</taxon>
        <taxon>Zopfia</taxon>
    </lineage>
</organism>
<dbReference type="EMBL" id="ML994644">
    <property type="protein sequence ID" value="KAF2183087.1"/>
    <property type="molecule type" value="Genomic_DNA"/>
</dbReference>
<protein>
    <submittedName>
        <fullName evidence="1">Uncharacterized protein</fullName>
    </submittedName>
</protein>
<keyword evidence="2" id="KW-1185">Reference proteome</keyword>
<dbReference type="AlphaFoldDB" id="A0A6A6DTS0"/>
<dbReference type="Proteomes" id="UP000800200">
    <property type="component" value="Unassembled WGS sequence"/>
</dbReference>